<keyword evidence="4" id="KW-0325">Glycoprotein</keyword>
<comment type="caution">
    <text evidence="6">The sequence shown here is derived from an EMBL/GenBank/DDBJ whole genome shotgun (WGS) entry which is preliminary data.</text>
</comment>
<keyword evidence="7" id="KW-1185">Reference proteome</keyword>
<name>A0A8X6TLS9_NEPPI</name>
<proteinExistence type="inferred from homology"/>
<dbReference type="Gene3D" id="3.40.50.1820">
    <property type="entry name" value="alpha/beta hydrolase"/>
    <property type="match status" value="1"/>
</dbReference>
<keyword evidence="2" id="KW-0719">Serine esterase</keyword>
<dbReference type="GO" id="GO:0003990">
    <property type="term" value="F:acetylcholinesterase activity"/>
    <property type="evidence" value="ECO:0007669"/>
    <property type="project" value="TreeGrafter"/>
</dbReference>
<dbReference type="GO" id="GO:0006581">
    <property type="term" value="P:acetylcholine catabolic process"/>
    <property type="evidence" value="ECO:0007669"/>
    <property type="project" value="TreeGrafter"/>
</dbReference>
<comment type="similarity">
    <text evidence="1">Belongs to the type-B carboxylesterase/lipase family.</text>
</comment>
<protein>
    <submittedName>
        <fullName evidence="6">Acetylcholinesterase</fullName>
    </submittedName>
</protein>
<dbReference type="Pfam" id="PF00135">
    <property type="entry name" value="COesterase"/>
    <property type="match status" value="1"/>
</dbReference>
<dbReference type="InterPro" id="IPR050654">
    <property type="entry name" value="AChE-related_enzymes"/>
</dbReference>
<dbReference type="GO" id="GO:0005615">
    <property type="term" value="C:extracellular space"/>
    <property type="evidence" value="ECO:0007669"/>
    <property type="project" value="TreeGrafter"/>
</dbReference>
<dbReference type="PANTHER" id="PTHR43918:SF4">
    <property type="entry name" value="CARBOXYLIC ESTER HYDROLASE"/>
    <property type="match status" value="1"/>
</dbReference>
<organism evidence="6 7">
    <name type="scientific">Nephila pilipes</name>
    <name type="common">Giant wood spider</name>
    <name type="synonym">Nephila maculata</name>
    <dbReference type="NCBI Taxonomy" id="299642"/>
    <lineage>
        <taxon>Eukaryota</taxon>
        <taxon>Metazoa</taxon>
        <taxon>Ecdysozoa</taxon>
        <taxon>Arthropoda</taxon>
        <taxon>Chelicerata</taxon>
        <taxon>Arachnida</taxon>
        <taxon>Araneae</taxon>
        <taxon>Araneomorphae</taxon>
        <taxon>Entelegynae</taxon>
        <taxon>Araneoidea</taxon>
        <taxon>Nephilidae</taxon>
        <taxon>Nephila</taxon>
    </lineage>
</organism>
<keyword evidence="3" id="KW-0378">Hydrolase</keyword>
<dbReference type="PANTHER" id="PTHR43918">
    <property type="entry name" value="ACETYLCHOLINESTERASE"/>
    <property type="match status" value="1"/>
</dbReference>
<evidence type="ECO:0000313" key="7">
    <source>
        <dbReference type="Proteomes" id="UP000887013"/>
    </source>
</evidence>
<dbReference type="GO" id="GO:0005886">
    <property type="term" value="C:plasma membrane"/>
    <property type="evidence" value="ECO:0007669"/>
    <property type="project" value="TreeGrafter"/>
</dbReference>
<reference evidence="6" key="1">
    <citation type="submission" date="2020-08" db="EMBL/GenBank/DDBJ databases">
        <title>Multicomponent nature underlies the extraordinary mechanical properties of spider dragline silk.</title>
        <authorList>
            <person name="Kono N."/>
            <person name="Nakamura H."/>
            <person name="Mori M."/>
            <person name="Yoshida Y."/>
            <person name="Ohtoshi R."/>
            <person name="Malay A.D."/>
            <person name="Moran D.A.P."/>
            <person name="Tomita M."/>
            <person name="Numata K."/>
            <person name="Arakawa K."/>
        </authorList>
    </citation>
    <scope>NUCLEOTIDE SEQUENCE</scope>
</reference>
<dbReference type="SUPFAM" id="SSF53474">
    <property type="entry name" value="alpha/beta-Hydrolases"/>
    <property type="match status" value="1"/>
</dbReference>
<feature type="non-terminal residue" evidence="6">
    <location>
        <position position="1"/>
    </location>
</feature>
<feature type="domain" description="Carboxylesterase type B" evidence="5">
    <location>
        <begin position="1"/>
        <end position="164"/>
    </location>
</feature>
<accession>A0A8X6TLS9</accession>
<dbReference type="GO" id="GO:0019695">
    <property type="term" value="P:choline metabolic process"/>
    <property type="evidence" value="ECO:0007669"/>
    <property type="project" value="TreeGrafter"/>
</dbReference>
<gene>
    <name evidence="6" type="primary">ACHE1</name>
    <name evidence="6" type="ORF">NPIL_649881</name>
</gene>
<dbReference type="OrthoDB" id="408631at2759"/>
<evidence type="ECO:0000259" key="5">
    <source>
        <dbReference type="Pfam" id="PF00135"/>
    </source>
</evidence>
<dbReference type="AlphaFoldDB" id="A0A8X6TLS9"/>
<dbReference type="EMBL" id="BMAW01011458">
    <property type="protein sequence ID" value="GFT23927.1"/>
    <property type="molecule type" value="Genomic_DNA"/>
</dbReference>
<evidence type="ECO:0000313" key="6">
    <source>
        <dbReference type="EMBL" id="GFT23927.1"/>
    </source>
</evidence>
<evidence type="ECO:0000256" key="1">
    <source>
        <dbReference type="ARBA" id="ARBA00005964"/>
    </source>
</evidence>
<dbReference type="InterPro" id="IPR029058">
    <property type="entry name" value="AB_hydrolase_fold"/>
</dbReference>
<evidence type="ECO:0000256" key="3">
    <source>
        <dbReference type="ARBA" id="ARBA00022801"/>
    </source>
</evidence>
<dbReference type="InterPro" id="IPR002018">
    <property type="entry name" value="CarbesteraseB"/>
</dbReference>
<evidence type="ECO:0000256" key="2">
    <source>
        <dbReference type="ARBA" id="ARBA00022487"/>
    </source>
</evidence>
<sequence>LWDILEGLRWVNRNIEYFGGDVRKITLAGESVGAMSVGFMSISPLAKGLYSRQIMESGAPNLFTLEAMKKMNVDLAQQLAKEVNCANDTFTIQKNPGPVVKCLKGVNSTVLSKADFRILPDSSLDFFPTFGDKLLPENPKRAVLSGNFHCTDLLMGNNEVEGSFQEL</sequence>
<dbReference type="Proteomes" id="UP000887013">
    <property type="component" value="Unassembled WGS sequence"/>
</dbReference>
<evidence type="ECO:0000256" key="4">
    <source>
        <dbReference type="ARBA" id="ARBA00023180"/>
    </source>
</evidence>